<dbReference type="EMBL" id="JANIBC010000003">
    <property type="protein sequence ID" value="MCQ8185081.1"/>
    <property type="molecule type" value="Genomic_DNA"/>
</dbReference>
<dbReference type="GO" id="GO:0005524">
    <property type="term" value="F:ATP binding"/>
    <property type="evidence" value="ECO:0007669"/>
    <property type="project" value="UniProtKB-KW"/>
</dbReference>
<dbReference type="GO" id="GO:0005737">
    <property type="term" value="C:cytoplasm"/>
    <property type="evidence" value="ECO:0007669"/>
    <property type="project" value="InterPro"/>
</dbReference>
<reference evidence="4" key="1">
    <citation type="submission" date="2022-07" db="EMBL/GenBank/DDBJ databases">
        <title>Parvularcula maris sp. nov., an algicidal bacterium isolated from seawater.</title>
        <authorList>
            <person name="Li F."/>
        </authorList>
    </citation>
    <scope>NUCLEOTIDE SEQUENCE</scope>
    <source>
        <strain evidence="4">BGMRC 0090</strain>
    </source>
</reference>
<dbReference type="RefSeq" id="WP_256618942.1">
    <property type="nucleotide sequence ID" value="NZ_JANIBC010000003.1"/>
</dbReference>
<dbReference type="InterPro" id="IPR005762">
    <property type="entry name" value="MurD"/>
</dbReference>
<dbReference type="SUPFAM" id="SSF53623">
    <property type="entry name" value="MurD-like peptide ligases, catalytic domain"/>
    <property type="match status" value="1"/>
</dbReference>
<keyword evidence="1" id="KW-0436">Ligase</keyword>
<dbReference type="AlphaFoldDB" id="A0A9X2L8T1"/>
<evidence type="ECO:0000256" key="3">
    <source>
        <dbReference type="ARBA" id="ARBA00022840"/>
    </source>
</evidence>
<comment type="caution">
    <text evidence="4">The sequence shown here is derived from an EMBL/GenBank/DDBJ whole genome shotgun (WGS) entry which is preliminary data.</text>
</comment>
<dbReference type="GO" id="GO:0008360">
    <property type="term" value="P:regulation of cell shape"/>
    <property type="evidence" value="ECO:0007669"/>
    <property type="project" value="InterPro"/>
</dbReference>
<evidence type="ECO:0000313" key="4">
    <source>
        <dbReference type="EMBL" id="MCQ8185081.1"/>
    </source>
</evidence>
<evidence type="ECO:0000313" key="5">
    <source>
        <dbReference type="Proteomes" id="UP001142610"/>
    </source>
</evidence>
<keyword evidence="2" id="KW-0547">Nucleotide-binding</keyword>
<dbReference type="PANTHER" id="PTHR43692">
    <property type="entry name" value="UDP-N-ACETYLMURAMOYLALANINE--D-GLUTAMATE LIGASE"/>
    <property type="match status" value="1"/>
</dbReference>
<evidence type="ECO:0000256" key="2">
    <source>
        <dbReference type="ARBA" id="ARBA00022741"/>
    </source>
</evidence>
<dbReference type="GO" id="GO:0008764">
    <property type="term" value="F:UDP-N-acetylmuramoylalanine-D-glutamate ligase activity"/>
    <property type="evidence" value="ECO:0007669"/>
    <property type="project" value="InterPro"/>
</dbReference>
<gene>
    <name evidence="4" type="ORF">NOG11_06720</name>
</gene>
<sequence length="436" mass="45510">MSKPPKLPDSGRIAYAGPALRAEAKAEIEAAGYDVAVVEERKSELPFGTVMLVFGTGVRHPNLAALQRDAVAAGIPDLTDLAFLSHLGTKLRTSRKQRVLITGSAGKSTTAALFRDMLNRSKLESRIVGAQSGYLNALGSRAAFLVLTAVPDQVRHAERIGFGAAAVLNLTEEKGHDPSARTKSACAEALTAAPFGVLGTDDVAAQSLLMTIRRMSGSSAREIVPVSGGSTLSGGYFVIDRVLYGAKLGRTRRAASFAEGSTLIGDHFGQSAAAAAALASHYGCNDEQIGGALSAYQGLPGRFDCVATKGRIVFVDDRAARSVSSAAASIGACPDVFWIGHRAGSLPKRVKDSVRGSFYLRGEDGSGPPMDGVTSFDDATKAAEMALASAEELLRREPDAAPVLLFAPGAHGFDSAGEVFKRFASEAAKEGDRIRA</sequence>
<dbReference type="PANTHER" id="PTHR43692:SF1">
    <property type="entry name" value="UDP-N-ACETYLMURAMOYLALANINE--D-GLUTAMATE LIGASE"/>
    <property type="match status" value="1"/>
</dbReference>
<keyword evidence="3" id="KW-0067">ATP-binding</keyword>
<organism evidence="4 5">
    <name type="scientific">Parvularcula maris</name>
    <dbReference type="NCBI Taxonomy" id="2965077"/>
    <lineage>
        <taxon>Bacteria</taxon>
        <taxon>Pseudomonadati</taxon>
        <taxon>Pseudomonadota</taxon>
        <taxon>Alphaproteobacteria</taxon>
        <taxon>Parvularculales</taxon>
        <taxon>Parvularculaceae</taxon>
        <taxon>Parvularcula</taxon>
    </lineage>
</organism>
<evidence type="ECO:0008006" key="6">
    <source>
        <dbReference type="Google" id="ProtNLM"/>
    </source>
</evidence>
<accession>A0A9X2L8T1</accession>
<keyword evidence="5" id="KW-1185">Reference proteome</keyword>
<evidence type="ECO:0000256" key="1">
    <source>
        <dbReference type="ARBA" id="ARBA00022598"/>
    </source>
</evidence>
<protein>
    <recommendedName>
        <fullName evidence="6">Mur ligase central domain-containing protein</fullName>
    </recommendedName>
</protein>
<dbReference type="Gene3D" id="3.40.1190.10">
    <property type="entry name" value="Mur-like, catalytic domain"/>
    <property type="match status" value="1"/>
</dbReference>
<dbReference type="GO" id="GO:0051301">
    <property type="term" value="P:cell division"/>
    <property type="evidence" value="ECO:0007669"/>
    <property type="project" value="InterPro"/>
</dbReference>
<name>A0A9X2L8T1_9PROT</name>
<dbReference type="Proteomes" id="UP001142610">
    <property type="component" value="Unassembled WGS sequence"/>
</dbReference>
<dbReference type="InterPro" id="IPR036565">
    <property type="entry name" value="Mur-like_cat_sf"/>
</dbReference>
<proteinExistence type="predicted"/>